<dbReference type="InterPro" id="IPR015946">
    <property type="entry name" value="KH_dom-like_a/b"/>
</dbReference>
<name>A0A917F4Z4_9MICO</name>
<sequence>MAADAHRSVSLTRTGPLSFEATNPRGGRISMSSGESSEFTPVELLLAAVAGCSGVDVDALTTRLAGPESFEIQVSGEKLRDGDGNHMGPITVRFQVTFPDGEAGDAARERLPEAARMSRDRLCTVSRTVQLPTEVRFEVGDQ</sequence>
<proteinExistence type="predicted"/>
<dbReference type="RefSeq" id="WP_188428984.1">
    <property type="nucleotide sequence ID" value="NZ_BAABKH010000005.1"/>
</dbReference>
<dbReference type="InterPro" id="IPR036102">
    <property type="entry name" value="OsmC/Ohrsf"/>
</dbReference>
<feature type="region of interest" description="Disordered" evidence="1">
    <location>
        <begin position="1"/>
        <end position="35"/>
    </location>
</feature>
<evidence type="ECO:0000313" key="3">
    <source>
        <dbReference type="Proteomes" id="UP000605670"/>
    </source>
</evidence>
<dbReference type="Proteomes" id="UP000605670">
    <property type="component" value="Unassembled WGS sequence"/>
</dbReference>
<dbReference type="EMBL" id="BMEM01000001">
    <property type="protein sequence ID" value="GGF47149.1"/>
    <property type="molecule type" value="Genomic_DNA"/>
</dbReference>
<dbReference type="SUPFAM" id="SSF82784">
    <property type="entry name" value="OsmC-like"/>
    <property type="match status" value="1"/>
</dbReference>
<dbReference type="Pfam" id="PF02566">
    <property type="entry name" value="OsmC"/>
    <property type="match status" value="1"/>
</dbReference>
<comment type="caution">
    <text evidence="2">The sequence shown here is derived from an EMBL/GenBank/DDBJ whole genome shotgun (WGS) entry which is preliminary data.</text>
</comment>
<organism evidence="2 3">
    <name type="scientific">Ornithinimicrobium tianjinense</name>
    <dbReference type="NCBI Taxonomy" id="1195761"/>
    <lineage>
        <taxon>Bacteria</taxon>
        <taxon>Bacillati</taxon>
        <taxon>Actinomycetota</taxon>
        <taxon>Actinomycetes</taxon>
        <taxon>Micrococcales</taxon>
        <taxon>Ornithinimicrobiaceae</taxon>
        <taxon>Ornithinimicrobium</taxon>
    </lineage>
</organism>
<dbReference type="PANTHER" id="PTHR34352">
    <property type="entry name" value="PROTEIN YHFA"/>
    <property type="match status" value="1"/>
</dbReference>
<evidence type="ECO:0000256" key="1">
    <source>
        <dbReference type="SAM" id="MobiDB-lite"/>
    </source>
</evidence>
<dbReference type="Gene3D" id="3.30.300.20">
    <property type="match status" value="1"/>
</dbReference>
<dbReference type="PANTHER" id="PTHR34352:SF1">
    <property type="entry name" value="PROTEIN YHFA"/>
    <property type="match status" value="1"/>
</dbReference>
<evidence type="ECO:0000313" key="2">
    <source>
        <dbReference type="EMBL" id="GGF47149.1"/>
    </source>
</evidence>
<keyword evidence="3" id="KW-1185">Reference proteome</keyword>
<dbReference type="InterPro" id="IPR003718">
    <property type="entry name" value="OsmC/Ohr_fam"/>
</dbReference>
<reference evidence="2" key="2">
    <citation type="submission" date="2020-09" db="EMBL/GenBank/DDBJ databases">
        <authorList>
            <person name="Sun Q."/>
            <person name="Zhou Y."/>
        </authorList>
    </citation>
    <scope>NUCLEOTIDE SEQUENCE</scope>
    <source>
        <strain evidence="2">CGMCC 1.12160</strain>
    </source>
</reference>
<reference evidence="2" key="1">
    <citation type="journal article" date="2014" name="Int. J. Syst. Evol. Microbiol.">
        <title>Complete genome sequence of Corynebacterium casei LMG S-19264T (=DSM 44701T), isolated from a smear-ripened cheese.</title>
        <authorList>
            <consortium name="US DOE Joint Genome Institute (JGI-PGF)"/>
            <person name="Walter F."/>
            <person name="Albersmeier A."/>
            <person name="Kalinowski J."/>
            <person name="Ruckert C."/>
        </authorList>
    </citation>
    <scope>NUCLEOTIDE SEQUENCE</scope>
    <source>
        <strain evidence="2">CGMCC 1.12160</strain>
    </source>
</reference>
<accession>A0A917F4Z4</accession>
<gene>
    <name evidence="2" type="ORF">GCM10011366_13660</name>
</gene>
<dbReference type="AlphaFoldDB" id="A0A917F4Z4"/>
<protein>
    <submittedName>
        <fullName evidence="2">Osmotically inducible protein C</fullName>
    </submittedName>
</protein>